<comment type="caution">
    <text evidence="2">The sequence shown here is derived from an EMBL/GenBank/DDBJ whole genome shotgun (WGS) entry which is preliminary data.</text>
</comment>
<reference evidence="2" key="1">
    <citation type="submission" date="2023-03" db="EMBL/GenBank/DDBJ databases">
        <title>Massive genome expansion in bonnet fungi (Mycena s.s.) driven by repeated elements and novel gene families across ecological guilds.</title>
        <authorList>
            <consortium name="Lawrence Berkeley National Laboratory"/>
            <person name="Harder C.B."/>
            <person name="Miyauchi S."/>
            <person name="Viragh M."/>
            <person name="Kuo A."/>
            <person name="Thoen E."/>
            <person name="Andreopoulos B."/>
            <person name="Lu D."/>
            <person name="Skrede I."/>
            <person name="Drula E."/>
            <person name="Henrissat B."/>
            <person name="Morin E."/>
            <person name="Kohler A."/>
            <person name="Barry K."/>
            <person name="LaButti K."/>
            <person name="Morin E."/>
            <person name="Salamov A."/>
            <person name="Lipzen A."/>
            <person name="Mereny Z."/>
            <person name="Hegedus B."/>
            <person name="Baldrian P."/>
            <person name="Stursova M."/>
            <person name="Weitz H."/>
            <person name="Taylor A."/>
            <person name="Grigoriev I.V."/>
            <person name="Nagy L.G."/>
            <person name="Martin F."/>
            <person name="Kauserud H."/>
        </authorList>
    </citation>
    <scope>NUCLEOTIDE SEQUENCE</scope>
    <source>
        <strain evidence="2">CBHHK002</strain>
    </source>
</reference>
<organism evidence="2 3">
    <name type="scientific">Mycena albidolilacea</name>
    <dbReference type="NCBI Taxonomy" id="1033008"/>
    <lineage>
        <taxon>Eukaryota</taxon>
        <taxon>Fungi</taxon>
        <taxon>Dikarya</taxon>
        <taxon>Basidiomycota</taxon>
        <taxon>Agaricomycotina</taxon>
        <taxon>Agaricomycetes</taxon>
        <taxon>Agaricomycetidae</taxon>
        <taxon>Agaricales</taxon>
        <taxon>Marasmiineae</taxon>
        <taxon>Mycenaceae</taxon>
        <taxon>Mycena</taxon>
    </lineage>
</organism>
<keyword evidence="3" id="KW-1185">Reference proteome</keyword>
<protein>
    <submittedName>
        <fullName evidence="2">Uncharacterized protein</fullName>
    </submittedName>
</protein>
<dbReference type="EMBL" id="JARIHO010000054">
    <property type="protein sequence ID" value="KAJ7319304.1"/>
    <property type="molecule type" value="Genomic_DNA"/>
</dbReference>
<sequence length="106" mass="11372">MKIANFYNLGLALSAVQWVFGWWTVAHMPAASEAKDAEGLTYRSFLNLTSSGALYSSVGWVLLYTASFPFASYLSGSDLIESNSGLSWPAGNARTHSRGAQAPTFG</sequence>
<accession>A0AAD6ZF50</accession>
<evidence type="ECO:0000313" key="2">
    <source>
        <dbReference type="EMBL" id="KAJ7319304.1"/>
    </source>
</evidence>
<proteinExistence type="predicted"/>
<evidence type="ECO:0000256" key="1">
    <source>
        <dbReference type="SAM" id="Phobius"/>
    </source>
</evidence>
<keyword evidence="1" id="KW-1133">Transmembrane helix</keyword>
<feature type="transmembrane region" description="Helical" evidence="1">
    <location>
        <begin position="58"/>
        <end position="76"/>
    </location>
</feature>
<keyword evidence="1" id="KW-0472">Membrane</keyword>
<name>A0AAD6ZF50_9AGAR</name>
<gene>
    <name evidence="2" type="ORF">DFH08DRAFT_390398</name>
</gene>
<dbReference type="Proteomes" id="UP001218218">
    <property type="component" value="Unassembled WGS sequence"/>
</dbReference>
<dbReference type="AlphaFoldDB" id="A0AAD6ZF50"/>
<evidence type="ECO:0000313" key="3">
    <source>
        <dbReference type="Proteomes" id="UP001218218"/>
    </source>
</evidence>
<keyword evidence="1" id="KW-0812">Transmembrane</keyword>